<dbReference type="AlphaFoldDB" id="A0A369QL79"/>
<dbReference type="RefSeq" id="WP_115372871.1">
    <property type="nucleotide sequence ID" value="NZ_QASA01000001.1"/>
</dbReference>
<evidence type="ECO:0000313" key="2">
    <source>
        <dbReference type="Proteomes" id="UP000253919"/>
    </source>
</evidence>
<sequence>MNLTLVFSNEYIKLEVDQELRFLQTTWLRQPTSSQFREQLQQVVDYALANNINKALFNVRQRAYLEMADQNWLTREIVPLFAQKKSALCLCNQSNYFCGIRCFPDSIGGRNKPTG</sequence>
<gene>
    <name evidence="1" type="ORF">AHMF7616_02204</name>
</gene>
<dbReference type="Proteomes" id="UP000253919">
    <property type="component" value="Unassembled WGS sequence"/>
</dbReference>
<comment type="caution">
    <text evidence="1">The sequence shown here is derived from an EMBL/GenBank/DDBJ whole genome shotgun (WGS) entry which is preliminary data.</text>
</comment>
<accession>A0A369QL79</accession>
<organism evidence="1 2">
    <name type="scientific">Adhaeribacter pallidiroseus</name>
    <dbReference type="NCBI Taxonomy" id="2072847"/>
    <lineage>
        <taxon>Bacteria</taxon>
        <taxon>Pseudomonadati</taxon>
        <taxon>Bacteroidota</taxon>
        <taxon>Cytophagia</taxon>
        <taxon>Cytophagales</taxon>
        <taxon>Hymenobacteraceae</taxon>
        <taxon>Adhaeribacter</taxon>
    </lineage>
</organism>
<dbReference type="EMBL" id="QASA01000001">
    <property type="protein sequence ID" value="RDC63599.1"/>
    <property type="molecule type" value="Genomic_DNA"/>
</dbReference>
<proteinExistence type="predicted"/>
<reference evidence="1 2" key="1">
    <citation type="submission" date="2018-04" db="EMBL/GenBank/DDBJ databases">
        <title>Adhaeribacter sp. HMF7616 genome sequencing and assembly.</title>
        <authorList>
            <person name="Kang H."/>
            <person name="Kang J."/>
            <person name="Cha I."/>
            <person name="Kim H."/>
            <person name="Joh K."/>
        </authorList>
    </citation>
    <scope>NUCLEOTIDE SEQUENCE [LARGE SCALE GENOMIC DNA]</scope>
    <source>
        <strain evidence="1 2">HMF7616</strain>
    </source>
</reference>
<dbReference type="OrthoDB" id="851686at2"/>
<evidence type="ECO:0000313" key="1">
    <source>
        <dbReference type="EMBL" id="RDC63599.1"/>
    </source>
</evidence>
<protein>
    <submittedName>
        <fullName evidence="1">Uncharacterized protein</fullName>
    </submittedName>
</protein>
<name>A0A369QL79_9BACT</name>
<keyword evidence="2" id="KW-1185">Reference proteome</keyword>